<protein>
    <submittedName>
        <fullName evidence="2">Uncharacterized protein</fullName>
    </submittedName>
</protein>
<evidence type="ECO:0000313" key="3">
    <source>
        <dbReference type="Proteomes" id="UP000287124"/>
    </source>
</evidence>
<dbReference type="EMBL" id="MIKF01000136">
    <property type="protein sequence ID" value="RTE76944.1"/>
    <property type="molecule type" value="Genomic_DNA"/>
</dbReference>
<comment type="caution">
    <text evidence="2">The sequence shown here is derived from an EMBL/GenBank/DDBJ whole genome shotgun (WGS) entry which is preliminary data.</text>
</comment>
<accession>A0A430LMK7</accession>
<keyword evidence="1" id="KW-1133">Transmembrane helix</keyword>
<dbReference type="Proteomes" id="UP000287124">
    <property type="component" value="Unassembled WGS sequence"/>
</dbReference>
<evidence type="ECO:0000313" key="2">
    <source>
        <dbReference type="EMBL" id="RTE76944.1"/>
    </source>
</evidence>
<gene>
    <name evidence="2" type="ORF">BHE90_008585</name>
</gene>
<feature type="transmembrane region" description="Helical" evidence="1">
    <location>
        <begin position="43"/>
        <end position="61"/>
    </location>
</feature>
<keyword evidence="1" id="KW-0812">Transmembrane</keyword>
<proteinExistence type="predicted"/>
<dbReference type="AlphaFoldDB" id="A0A430LMK7"/>
<feature type="transmembrane region" description="Helical" evidence="1">
    <location>
        <begin position="82"/>
        <end position="100"/>
    </location>
</feature>
<feature type="transmembrane region" description="Helical" evidence="1">
    <location>
        <begin position="12"/>
        <end position="31"/>
    </location>
</feature>
<feature type="transmembrane region" description="Helical" evidence="1">
    <location>
        <begin position="131"/>
        <end position="152"/>
    </location>
</feature>
<organism evidence="2 3">
    <name type="scientific">Fusarium euwallaceae</name>
    <dbReference type="NCBI Taxonomy" id="1147111"/>
    <lineage>
        <taxon>Eukaryota</taxon>
        <taxon>Fungi</taxon>
        <taxon>Dikarya</taxon>
        <taxon>Ascomycota</taxon>
        <taxon>Pezizomycotina</taxon>
        <taxon>Sordariomycetes</taxon>
        <taxon>Hypocreomycetidae</taxon>
        <taxon>Hypocreales</taxon>
        <taxon>Nectriaceae</taxon>
        <taxon>Fusarium</taxon>
        <taxon>Fusarium solani species complex</taxon>
    </lineage>
</organism>
<sequence>MRHRFPNIRSFNIMNVSLAVAGLLLLGGGLWQTFHHSLRLSDAVSLILLLAVVRPSWRGAWGRNFWASDLRFSQTGDRSPGLFNSGIFCGLAPWLNYILIDNVYGHPDVFGPHPTCNDRVRLSLLGAGVPVALPVTPYAVSLLILAIVLAMLATEARHFGLADEVRLANVLQDLNVRQMLLRDEDPWDSRTRVLDSYNKSLQNNWVDVTHYRCTVSVLGRLYLIATLEHTLFLNRNEKGGVLGPGLKLLQPVTILSIACILLQGLACSWFMQEKDDDDDDDTHLDLFQWLLSTANQPGTVLGSLANSISFDRQILSTYFNMRGASSTRGIHPGLNQMLVRSRQELRRQTRRLAREAKNVMPLPNECMLSLSPTLPHLQHGILAKGVLY</sequence>
<evidence type="ECO:0000256" key="1">
    <source>
        <dbReference type="SAM" id="Phobius"/>
    </source>
</evidence>
<keyword evidence="1" id="KW-0472">Membrane</keyword>
<keyword evidence="3" id="KW-1185">Reference proteome</keyword>
<name>A0A430LMK7_9HYPO</name>
<reference evidence="2 3" key="1">
    <citation type="submission" date="2017-06" db="EMBL/GenBank/DDBJ databases">
        <title>Comparative genomic analysis of Ambrosia Fusariam Clade fungi.</title>
        <authorList>
            <person name="Stajich J.E."/>
            <person name="Carrillo J."/>
            <person name="Kijimoto T."/>
            <person name="Eskalen A."/>
            <person name="O'Donnell K."/>
            <person name="Kasson M."/>
        </authorList>
    </citation>
    <scope>NUCLEOTIDE SEQUENCE [LARGE SCALE GENOMIC DNA]</scope>
    <source>
        <strain evidence="2 3">UCR1854</strain>
    </source>
</reference>
<feature type="transmembrane region" description="Helical" evidence="1">
    <location>
        <begin position="252"/>
        <end position="271"/>
    </location>
</feature>